<dbReference type="AlphaFoldDB" id="A0AAD7I917"/>
<feature type="region of interest" description="Disordered" evidence="1">
    <location>
        <begin position="238"/>
        <end position="273"/>
    </location>
</feature>
<evidence type="ECO:0000256" key="1">
    <source>
        <dbReference type="SAM" id="MobiDB-lite"/>
    </source>
</evidence>
<dbReference type="Proteomes" id="UP001215598">
    <property type="component" value="Unassembled WGS sequence"/>
</dbReference>
<feature type="region of interest" description="Disordered" evidence="1">
    <location>
        <begin position="148"/>
        <end position="182"/>
    </location>
</feature>
<keyword evidence="3" id="KW-1185">Reference proteome</keyword>
<sequence length="555" mass="62332">MSIDRLGGVIDLTLAKKHVDHYLPRHIRWLLPHLLGKHRVPLYFFYGKDFPFKEPIPDPLLAAGFWPDADELEYLRSLNGHLVFSPWYGSQSRSSNSGAEWVYTSLRNGALLPSPRLAPSVLAAPFPTVEPGSDQKEGEDVHAFMERRRLRNDKRAQHESTEARTARLAREAHASKGASPGKRGARVFIWDEKEGGFFIRRAYNRIKAAERWDEFTPAQRIYDSFSDQWNLCTALAPSEEAEPESFDDGDDNYEDFMPFHPPTSATEPADQDRGADVETLLGWQKQDIQSNISLRFGFAEPISPQQMQPKLQSKVCAWTVGDETWAVPETSALPTLLHYILQGDLAAAPADLCDLTSPNSDLDRDWSIDVNILRQQDKTLYEIRPRYSEASSPSILLESAATALQIIRSGWAQDGVDWIIRNLVKLGAVFHPSWRRPAHHHPSPAPISSRLTLGRRPAGYMPTFVDLGVYVQHRDAFLRSSRGHVALFYGGIVGRLARLVLSDFEDLACVDPSEDVLDTGARVASGNGEEALWYEALTEEEIRLICGVYMVETGT</sequence>
<feature type="compositionally biased region" description="Acidic residues" evidence="1">
    <location>
        <begin position="239"/>
        <end position="254"/>
    </location>
</feature>
<name>A0AAD7I917_9AGAR</name>
<gene>
    <name evidence="2" type="ORF">B0H16DRAFT_1326474</name>
</gene>
<accession>A0AAD7I917</accession>
<reference evidence="2" key="1">
    <citation type="submission" date="2023-03" db="EMBL/GenBank/DDBJ databases">
        <title>Massive genome expansion in bonnet fungi (Mycena s.s.) driven by repeated elements and novel gene families across ecological guilds.</title>
        <authorList>
            <consortium name="Lawrence Berkeley National Laboratory"/>
            <person name="Harder C.B."/>
            <person name="Miyauchi S."/>
            <person name="Viragh M."/>
            <person name="Kuo A."/>
            <person name="Thoen E."/>
            <person name="Andreopoulos B."/>
            <person name="Lu D."/>
            <person name="Skrede I."/>
            <person name="Drula E."/>
            <person name="Henrissat B."/>
            <person name="Morin E."/>
            <person name="Kohler A."/>
            <person name="Barry K."/>
            <person name="LaButti K."/>
            <person name="Morin E."/>
            <person name="Salamov A."/>
            <person name="Lipzen A."/>
            <person name="Mereny Z."/>
            <person name="Hegedus B."/>
            <person name="Baldrian P."/>
            <person name="Stursova M."/>
            <person name="Weitz H."/>
            <person name="Taylor A."/>
            <person name="Grigoriev I.V."/>
            <person name="Nagy L.G."/>
            <person name="Martin F."/>
            <person name="Kauserud H."/>
        </authorList>
    </citation>
    <scope>NUCLEOTIDE SEQUENCE</scope>
    <source>
        <strain evidence="2">CBHHK182m</strain>
    </source>
</reference>
<organism evidence="2 3">
    <name type="scientific">Mycena metata</name>
    <dbReference type="NCBI Taxonomy" id="1033252"/>
    <lineage>
        <taxon>Eukaryota</taxon>
        <taxon>Fungi</taxon>
        <taxon>Dikarya</taxon>
        <taxon>Basidiomycota</taxon>
        <taxon>Agaricomycotina</taxon>
        <taxon>Agaricomycetes</taxon>
        <taxon>Agaricomycetidae</taxon>
        <taxon>Agaricales</taxon>
        <taxon>Marasmiineae</taxon>
        <taxon>Mycenaceae</taxon>
        <taxon>Mycena</taxon>
    </lineage>
</organism>
<feature type="compositionally biased region" description="Basic and acidic residues" evidence="1">
    <location>
        <begin position="148"/>
        <end position="174"/>
    </location>
</feature>
<evidence type="ECO:0000313" key="3">
    <source>
        <dbReference type="Proteomes" id="UP001215598"/>
    </source>
</evidence>
<comment type="caution">
    <text evidence="2">The sequence shown here is derived from an EMBL/GenBank/DDBJ whole genome shotgun (WGS) entry which is preliminary data.</text>
</comment>
<proteinExistence type="predicted"/>
<dbReference type="EMBL" id="JARKIB010000120">
    <property type="protein sequence ID" value="KAJ7736628.1"/>
    <property type="molecule type" value="Genomic_DNA"/>
</dbReference>
<evidence type="ECO:0000313" key="2">
    <source>
        <dbReference type="EMBL" id="KAJ7736628.1"/>
    </source>
</evidence>
<protein>
    <submittedName>
        <fullName evidence="2">Uncharacterized protein</fullName>
    </submittedName>
</protein>